<protein>
    <submittedName>
        <fullName evidence="1">Uncharacterized protein</fullName>
    </submittedName>
</protein>
<dbReference type="AlphaFoldDB" id="A0A7C9AWG7"/>
<proteinExistence type="predicted"/>
<dbReference type="EMBL" id="GISG01276311">
    <property type="protein sequence ID" value="MBA4677699.1"/>
    <property type="molecule type" value="Transcribed_RNA"/>
</dbReference>
<evidence type="ECO:0000313" key="1">
    <source>
        <dbReference type="EMBL" id="MBA4677699.1"/>
    </source>
</evidence>
<sequence length="108" mass="12029">MAQLGSIILLDIAMPCPLIHDVSLVHVYLTSPHAPFLGWLLFASKNQKFSVNIEVSHFGVSWVWLGLGSVLPWMGTQPSLNLGLVQLGYTLMWALQTSRTKNKKERLA</sequence>
<organism evidence="1">
    <name type="scientific">Opuntia streptacantha</name>
    <name type="common">Prickly pear cactus</name>
    <name type="synonym">Opuntia cardona</name>
    <dbReference type="NCBI Taxonomy" id="393608"/>
    <lineage>
        <taxon>Eukaryota</taxon>
        <taxon>Viridiplantae</taxon>
        <taxon>Streptophyta</taxon>
        <taxon>Embryophyta</taxon>
        <taxon>Tracheophyta</taxon>
        <taxon>Spermatophyta</taxon>
        <taxon>Magnoliopsida</taxon>
        <taxon>eudicotyledons</taxon>
        <taxon>Gunneridae</taxon>
        <taxon>Pentapetalae</taxon>
        <taxon>Caryophyllales</taxon>
        <taxon>Cactineae</taxon>
        <taxon>Cactaceae</taxon>
        <taxon>Opuntioideae</taxon>
        <taxon>Opuntia</taxon>
    </lineage>
</organism>
<reference evidence="1" key="1">
    <citation type="journal article" date="2013" name="J. Plant Res.">
        <title>Effect of fungi and light on seed germination of three Opuntia species from semiarid lands of central Mexico.</title>
        <authorList>
            <person name="Delgado-Sanchez P."/>
            <person name="Jimenez-Bremont J.F."/>
            <person name="Guerrero-Gonzalez Mde L."/>
            <person name="Flores J."/>
        </authorList>
    </citation>
    <scope>NUCLEOTIDE SEQUENCE</scope>
    <source>
        <tissue evidence="1">Cladode</tissue>
    </source>
</reference>
<accession>A0A7C9AWG7</accession>
<reference evidence="1" key="2">
    <citation type="submission" date="2020-07" db="EMBL/GenBank/DDBJ databases">
        <authorList>
            <person name="Vera ALvarez R."/>
            <person name="Arias-Moreno D.M."/>
            <person name="Jimenez-Jacinto V."/>
            <person name="Jimenez-Bremont J.F."/>
            <person name="Swaminathan K."/>
            <person name="Moose S.P."/>
            <person name="Guerrero-Gonzalez M.L."/>
            <person name="Marino-Ramirez L."/>
            <person name="Landsman D."/>
            <person name="Rodriguez-Kessler M."/>
            <person name="Delgado-Sanchez P."/>
        </authorList>
    </citation>
    <scope>NUCLEOTIDE SEQUENCE</scope>
    <source>
        <tissue evidence="1">Cladode</tissue>
    </source>
</reference>
<name>A0A7C9AWG7_OPUST</name>